<evidence type="ECO:0000313" key="4">
    <source>
        <dbReference type="EMBL" id="KIO01524.1"/>
    </source>
</evidence>
<organism evidence="4 5">
    <name type="scientific">Pisolithus tinctorius Marx 270</name>
    <dbReference type="NCBI Taxonomy" id="870435"/>
    <lineage>
        <taxon>Eukaryota</taxon>
        <taxon>Fungi</taxon>
        <taxon>Dikarya</taxon>
        <taxon>Basidiomycota</taxon>
        <taxon>Agaricomycotina</taxon>
        <taxon>Agaricomycetes</taxon>
        <taxon>Agaricomycetidae</taxon>
        <taxon>Boletales</taxon>
        <taxon>Sclerodermatineae</taxon>
        <taxon>Pisolithaceae</taxon>
        <taxon>Pisolithus</taxon>
    </lineage>
</organism>
<dbReference type="PRINTS" id="PR00319">
    <property type="entry name" value="GPROTEINB"/>
</dbReference>
<dbReference type="SMART" id="SM00320">
    <property type="entry name" value="WD40"/>
    <property type="match status" value="2"/>
</dbReference>
<dbReference type="PROSITE" id="PS00678">
    <property type="entry name" value="WD_REPEATS_1"/>
    <property type="match status" value="2"/>
</dbReference>
<dbReference type="PRINTS" id="PR00320">
    <property type="entry name" value="GPROTEINBRPT"/>
</dbReference>
<evidence type="ECO:0000256" key="2">
    <source>
        <dbReference type="ARBA" id="ARBA00022737"/>
    </source>
</evidence>
<keyword evidence="5" id="KW-1185">Reference proteome</keyword>
<dbReference type="PROSITE" id="PS50082">
    <property type="entry name" value="WD_REPEATS_2"/>
    <property type="match status" value="2"/>
</dbReference>
<proteinExistence type="predicted"/>
<dbReference type="PANTHER" id="PTHR22847">
    <property type="entry name" value="WD40 REPEAT PROTEIN"/>
    <property type="match status" value="1"/>
</dbReference>
<accession>A0A0C3P2J6</accession>
<dbReference type="InterPro" id="IPR015943">
    <property type="entry name" value="WD40/YVTN_repeat-like_dom_sf"/>
</dbReference>
<protein>
    <submittedName>
        <fullName evidence="4">Uncharacterized protein</fullName>
    </submittedName>
</protein>
<evidence type="ECO:0000256" key="1">
    <source>
        <dbReference type="ARBA" id="ARBA00022574"/>
    </source>
</evidence>
<dbReference type="InterPro" id="IPR019775">
    <property type="entry name" value="WD40_repeat_CS"/>
</dbReference>
<dbReference type="PANTHER" id="PTHR22847:SF637">
    <property type="entry name" value="WD REPEAT DOMAIN 5B"/>
    <property type="match status" value="1"/>
</dbReference>
<dbReference type="InterPro" id="IPR036322">
    <property type="entry name" value="WD40_repeat_dom_sf"/>
</dbReference>
<gene>
    <name evidence="4" type="ORF">M404DRAFT_149834</name>
</gene>
<keyword evidence="2" id="KW-0677">Repeat</keyword>
<dbReference type="Gene3D" id="2.130.10.10">
    <property type="entry name" value="YVTN repeat-like/Quinoprotein amine dehydrogenase"/>
    <property type="match status" value="1"/>
</dbReference>
<dbReference type="AlphaFoldDB" id="A0A0C3P2J6"/>
<keyword evidence="1 3" id="KW-0853">WD repeat</keyword>
<dbReference type="PROSITE" id="PS50294">
    <property type="entry name" value="WD_REPEATS_REGION"/>
    <property type="match status" value="2"/>
</dbReference>
<reference evidence="5" key="2">
    <citation type="submission" date="2015-01" db="EMBL/GenBank/DDBJ databases">
        <title>Evolutionary Origins and Diversification of the Mycorrhizal Mutualists.</title>
        <authorList>
            <consortium name="DOE Joint Genome Institute"/>
            <consortium name="Mycorrhizal Genomics Consortium"/>
            <person name="Kohler A."/>
            <person name="Kuo A."/>
            <person name="Nagy L.G."/>
            <person name="Floudas D."/>
            <person name="Copeland A."/>
            <person name="Barry K.W."/>
            <person name="Cichocki N."/>
            <person name="Veneault-Fourrey C."/>
            <person name="LaButti K."/>
            <person name="Lindquist E.A."/>
            <person name="Lipzen A."/>
            <person name="Lundell T."/>
            <person name="Morin E."/>
            <person name="Murat C."/>
            <person name="Riley R."/>
            <person name="Ohm R."/>
            <person name="Sun H."/>
            <person name="Tunlid A."/>
            <person name="Henrissat B."/>
            <person name="Grigoriev I.V."/>
            <person name="Hibbett D.S."/>
            <person name="Martin F."/>
        </authorList>
    </citation>
    <scope>NUCLEOTIDE SEQUENCE [LARGE SCALE GENOMIC DNA]</scope>
    <source>
        <strain evidence="5">Marx 270</strain>
    </source>
</reference>
<sequence length="212" mass="22616">MAKFDSCLATSVQAIVENEKILFWIEALSLLGAMGSAESSLAITGRWLHVSCEEPAALAMDGVKFLQCFTTAISCSAPHLYLSALPFAPSTTLFSKQLMCKFSHLVQVAQGGLQYWPAVQLALQGHTGFVTSVAFSPDGNRIVTGSEDNTVRVWDAKSGDQIGNPLEGHTWGVTSVAFSPDGNRIVSGSQDNTVRVWDAKSGDQIGSPLKGH</sequence>
<name>A0A0C3P2J6_PISTI</name>
<dbReference type="OrthoDB" id="3265377at2759"/>
<dbReference type="InParanoid" id="A0A0C3P2J6"/>
<feature type="repeat" description="WD" evidence="3">
    <location>
        <begin position="166"/>
        <end position="207"/>
    </location>
</feature>
<feature type="non-terminal residue" evidence="4">
    <location>
        <position position="212"/>
    </location>
</feature>
<dbReference type="Proteomes" id="UP000054217">
    <property type="component" value="Unassembled WGS sequence"/>
</dbReference>
<dbReference type="Pfam" id="PF00400">
    <property type="entry name" value="WD40"/>
    <property type="match status" value="2"/>
</dbReference>
<dbReference type="InterPro" id="IPR001680">
    <property type="entry name" value="WD40_rpt"/>
</dbReference>
<dbReference type="SUPFAM" id="SSF50978">
    <property type="entry name" value="WD40 repeat-like"/>
    <property type="match status" value="1"/>
</dbReference>
<dbReference type="GO" id="GO:1990234">
    <property type="term" value="C:transferase complex"/>
    <property type="evidence" value="ECO:0007669"/>
    <property type="project" value="UniProtKB-ARBA"/>
</dbReference>
<evidence type="ECO:0000313" key="5">
    <source>
        <dbReference type="Proteomes" id="UP000054217"/>
    </source>
</evidence>
<dbReference type="InterPro" id="IPR001632">
    <property type="entry name" value="WD40_G-protein_beta-like"/>
</dbReference>
<dbReference type="HOGENOM" id="CLU_000288_57_19_1"/>
<dbReference type="InterPro" id="IPR020472">
    <property type="entry name" value="WD40_PAC1"/>
</dbReference>
<reference evidence="4 5" key="1">
    <citation type="submission" date="2014-04" db="EMBL/GenBank/DDBJ databases">
        <authorList>
            <consortium name="DOE Joint Genome Institute"/>
            <person name="Kuo A."/>
            <person name="Kohler A."/>
            <person name="Costa M.D."/>
            <person name="Nagy L.G."/>
            <person name="Floudas D."/>
            <person name="Copeland A."/>
            <person name="Barry K.W."/>
            <person name="Cichocki N."/>
            <person name="Veneault-Fourrey C."/>
            <person name="LaButti K."/>
            <person name="Lindquist E.A."/>
            <person name="Lipzen A."/>
            <person name="Lundell T."/>
            <person name="Morin E."/>
            <person name="Murat C."/>
            <person name="Sun H."/>
            <person name="Tunlid A."/>
            <person name="Henrissat B."/>
            <person name="Grigoriev I.V."/>
            <person name="Hibbett D.S."/>
            <person name="Martin F."/>
            <person name="Nordberg H.P."/>
            <person name="Cantor M.N."/>
            <person name="Hua S.X."/>
        </authorList>
    </citation>
    <scope>NUCLEOTIDE SEQUENCE [LARGE SCALE GENOMIC DNA]</scope>
    <source>
        <strain evidence="4 5">Marx 270</strain>
    </source>
</reference>
<feature type="repeat" description="WD" evidence="3">
    <location>
        <begin position="123"/>
        <end position="164"/>
    </location>
</feature>
<evidence type="ECO:0000256" key="3">
    <source>
        <dbReference type="PROSITE-ProRule" id="PRU00221"/>
    </source>
</evidence>
<dbReference type="STRING" id="870435.A0A0C3P2J6"/>
<dbReference type="EMBL" id="KN831987">
    <property type="protein sequence ID" value="KIO01524.1"/>
    <property type="molecule type" value="Genomic_DNA"/>
</dbReference>